<dbReference type="InterPro" id="IPR007569">
    <property type="entry name" value="DUF559"/>
</dbReference>
<dbReference type="PANTHER" id="PTHR38590">
    <property type="entry name" value="BLL0828 PROTEIN"/>
    <property type="match status" value="1"/>
</dbReference>
<protein>
    <recommendedName>
        <fullName evidence="1">DUF559 domain-containing protein</fullName>
    </recommendedName>
</protein>
<dbReference type="InterPro" id="IPR047216">
    <property type="entry name" value="Endonuclease_DUF559_bact"/>
</dbReference>
<dbReference type="AlphaFoldDB" id="A0AAD2BTF0"/>
<evidence type="ECO:0000313" key="2">
    <source>
        <dbReference type="EMBL" id="CAJ0804174.1"/>
    </source>
</evidence>
<dbReference type="InterPro" id="IPR011335">
    <property type="entry name" value="Restrct_endonuc-II-like"/>
</dbReference>
<name>A0AAD2BTF0_9RALS</name>
<dbReference type="SUPFAM" id="SSF52980">
    <property type="entry name" value="Restriction endonuclease-like"/>
    <property type="match status" value="1"/>
</dbReference>
<dbReference type="EMBL" id="CATZAZ010000011">
    <property type="protein sequence ID" value="CAJ0804174.1"/>
    <property type="molecule type" value="Genomic_DNA"/>
</dbReference>
<organism evidence="2 3">
    <name type="scientific">Ralstonia thomasii</name>
    <dbReference type="NCBI Taxonomy" id="3058596"/>
    <lineage>
        <taxon>Bacteria</taxon>
        <taxon>Pseudomonadati</taxon>
        <taxon>Pseudomonadota</taxon>
        <taxon>Betaproteobacteria</taxon>
        <taxon>Burkholderiales</taxon>
        <taxon>Burkholderiaceae</taxon>
        <taxon>Ralstonia</taxon>
    </lineage>
</organism>
<dbReference type="Gene3D" id="3.40.960.10">
    <property type="entry name" value="VSR Endonuclease"/>
    <property type="match status" value="1"/>
</dbReference>
<feature type="domain" description="DUF559" evidence="1">
    <location>
        <begin position="76"/>
        <end position="143"/>
    </location>
</feature>
<evidence type="ECO:0000259" key="1">
    <source>
        <dbReference type="Pfam" id="PF04480"/>
    </source>
</evidence>
<comment type="caution">
    <text evidence="2">The sequence shown here is derived from an EMBL/GenBank/DDBJ whole genome shotgun (WGS) entry which is preliminary data.</text>
</comment>
<sequence length="159" mass="17393">MNIPVSAVRDLLRQSGRTLRLPASAAIRLGLDVPKQPRRAGSDPFDPQSRLADALRARLGNEAVQTEVSGLIAGRRYRADIVIASANLVIEFDGFQYHRSKQAFQKDRERQNAFVANGWRVLRFFHAQVRNDLEGVVAQVLSICGRSAAEPAIASGSAA</sequence>
<accession>A0AAD2BTF0</accession>
<reference evidence="2" key="1">
    <citation type="submission" date="2023-07" db="EMBL/GenBank/DDBJ databases">
        <authorList>
            <person name="Peeters C."/>
        </authorList>
    </citation>
    <scope>NUCLEOTIDE SEQUENCE</scope>
    <source>
        <strain evidence="2">R-77560</strain>
    </source>
</reference>
<dbReference type="PANTHER" id="PTHR38590:SF1">
    <property type="entry name" value="BLL0828 PROTEIN"/>
    <property type="match status" value="1"/>
</dbReference>
<dbReference type="Pfam" id="PF04480">
    <property type="entry name" value="DUF559"/>
    <property type="match status" value="1"/>
</dbReference>
<evidence type="ECO:0000313" key="3">
    <source>
        <dbReference type="Proteomes" id="UP001189756"/>
    </source>
</evidence>
<dbReference type="Proteomes" id="UP001189756">
    <property type="component" value="Unassembled WGS sequence"/>
</dbReference>
<gene>
    <name evidence="2" type="ORF">R77560_04030</name>
</gene>
<proteinExistence type="predicted"/>